<dbReference type="GO" id="GO:0005384">
    <property type="term" value="F:manganese ion transmembrane transporter activity"/>
    <property type="evidence" value="ECO:0007669"/>
    <property type="project" value="TreeGrafter"/>
</dbReference>
<keyword evidence="3 6" id="KW-0812">Transmembrane</keyword>
<evidence type="ECO:0000256" key="1">
    <source>
        <dbReference type="ARBA" id="ARBA00004141"/>
    </source>
</evidence>
<dbReference type="GO" id="GO:0005774">
    <property type="term" value="C:vacuolar membrane"/>
    <property type="evidence" value="ECO:0007669"/>
    <property type="project" value="TreeGrafter"/>
</dbReference>
<dbReference type="AlphaFoldDB" id="A0A5N6Q457"/>
<comment type="caution">
    <text evidence="7">The sequence shown here is derived from an EMBL/GenBank/DDBJ whole genome shotgun (WGS) entry which is preliminary data.</text>
</comment>
<evidence type="ECO:0000256" key="6">
    <source>
        <dbReference type="SAM" id="Phobius"/>
    </source>
</evidence>
<dbReference type="OrthoDB" id="409173at2759"/>
<dbReference type="GO" id="GO:0015086">
    <property type="term" value="F:cadmium ion transmembrane transporter activity"/>
    <property type="evidence" value="ECO:0007669"/>
    <property type="project" value="TreeGrafter"/>
</dbReference>
<dbReference type="Pfam" id="PF01566">
    <property type="entry name" value="Nramp"/>
    <property type="match status" value="1"/>
</dbReference>
<keyword evidence="5 6" id="KW-0472">Membrane</keyword>
<organism evidence="7 8">
    <name type="scientific">Mikania micrantha</name>
    <name type="common">bitter vine</name>
    <dbReference type="NCBI Taxonomy" id="192012"/>
    <lineage>
        <taxon>Eukaryota</taxon>
        <taxon>Viridiplantae</taxon>
        <taxon>Streptophyta</taxon>
        <taxon>Embryophyta</taxon>
        <taxon>Tracheophyta</taxon>
        <taxon>Spermatophyta</taxon>
        <taxon>Magnoliopsida</taxon>
        <taxon>eudicotyledons</taxon>
        <taxon>Gunneridae</taxon>
        <taxon>Pentapetalae</taxon>
        <taxon>asterids</taxon>
        <taxon>campanulids</taxon>
        <taxon>Asterales</taxon>
        <taxon>Asteraceae</taxon>
        <taxon>Asteroideae</taxon>
        <taxon>Heliantheae alliance</taxon>
        <taxon>Eupatorieae</taxon>
        <taxon>Mikania</taxon>
    </lineage>
</organism>
<evidence type="ECO:0000313" key="8">
    <source>
        <dbReference type="Proteomes" id="UP000326396"/>
    </source>
</evidence>
<accession>A0A5N6Q457</accession>
<dbReference type="PANTHER" id="PTHR11706:SF109">
    <property type="entry name" value="METAL TRANSPORTER NRAMP3"/>
    <property type="match status" value="1"/>
</dbReference>
<dbReference type="PANTHER" id="PTHR11706">
    <property type="entry name" value="SOLUTE CARRIER PROTEIN FAMILY 11 MEMBER"/>
    <property type="match status" value="1"/>
</dbReference>
<dbReference type="InterPro" id="IPR001046">
    <property type="entry name" value="NRAMP_fam"/>
</dbReference>
<comment type="similarity">
    <text evidence="2">Belongs to the NRAMP (TC 2.A.55) family.</text>
</comment>
<evidence type="ECO:0000256" key="2">
    <source>
        <dbReference type="ARBA" id="ARBA00009965"/>
    </source>
</evidence>
<gene>
    <name evidence="7" type="ORF">E3N88_02505</name>
</gene>
<name>A0A5N6Q457_9ASTR</name>
<feature type="transmembrane region" description="Helical" evidence="6">
    <location>
        <begin position="34"/>
        <end position="56"/>
    </location>
</feature>
<evidence type="ECO:0000313" key="7">
    <source>
        <dbReference type="EMBL" id="KAD7479369.1"/>
    </source>
</evidence>
<reference evidence="7 8" key="1">
    <citation type="submission" date="2019-05" db="EMBL/GenBank/DDBJ databases">
        <title>Mikania micrantha, genome provides insights into the molecular mechanism of rapid growth.</title>
        <authorList>
            <person name="Liu B."/>
        </authorList>
    </citation>
    <scope>NUCLEOTIDE SEQUENCE [LARGE SCALE GENOMIC DNA]</scope>
    <source>
        <strain evidence="7">NLD-2019</strain>
        <tissue evidence="7">Leaf</tissue>
    </source>
</reference>
<sequence>MGCGNVAGSGFLMSIAFLDPDNLDGNLRAGAIAYLYYPLLWLLLWTMAIGWVIQLLSARLGVVTGRYLDELCREAGPSLRN</sequence>
<keyword evidence="4 6" id="KW-1133">Transmembrane helix</keyword>
<evidence type="ECO:0000256" key="4">
    <source>
        <dbReference type="ARBA" id="ARBA00022989"/>
    </source>
</evidence>
<protein>
    <submittedName>
        <fullName evidence="7">Uncharacterized protein</fullName>
    </submittedName>
</protein>
<dbReference type="EMBL" id="SZYD01000001">
    <property type="protein sequence ID" value="KAD7479369.1"/>
    <property type="molecule type" value="Genomic_DNA"/>
</dbReference>
<comment type="subcellular location">
    <subcellularLocation>
        <location evidence="1">Membrane</location>
        <topology evidence="1">Multi-pass membrane protein</topology>
    </subcellularLocation>
</comment>
<proteinExistence type="inferred from homology"/>
<keyword evidence="8" id="KW-1185">Reference proteome</keyword>
<evidence type="ECO:0000256" key="5">
    <source>
        <dbReference type="ARBA" id="ARBA00023136"/>
    </source>
</evidence>
<dbReference type="Proteomes" id="UP000326396">
    <property type="component" value="Linkage Group LG1"/>
</dbReference>
<evidence type="ECO:0000256" key="3">
    <source>
        <dbReference type="ARBA" id="ARBA00022692"/>
    </source>
</evidence>
<dbReference type="GO" id="GO:0034755">
    <property type="term" value="P:iron ion transmembrane transport"/>
    <property type="evidence" value="ECO:0007669"/>
    <property type="project" value="TreeGrafter"/>
</dbReference>